<organism evidence="1 2">
    <name type="scientific">Ruminiclostridium papyrosolvens C7</name>
    <dbReference type="NCBI Taxonomy" id="1330534"/>
    <lineage>
        <taxon>Bacteria</taxon>
        <taxon>Bacillati</taxon>
        <taxon>Bacillota</taxon>
        <taxon>Clostridia</taxon>
        <taxon>Eubacteriales</taxon>
        <taxon>Oscillospiraceae</taxon>
        <taxon>Ruminiclostridium</taxon>
    </lineage>
</organism>
<comment type="caution">
    <text evidence="1">The sequence shown here is derived from an EMBL/GenBank/DDBJ whole genome shotgun (WGS) entry which is preliminary data.</text>
</comment>
<proteinExistence type="predicted"/>
<sequence>MPKSLFEVNGKDRYRNNKKMTVSVYGVRTSTRMAREPGEAEFLVYFNGKWVWMNADNYTPIDNKHG</sequence>
<evidence type="ECO:0000313" key="2">
    <source>
        <dbReference type="Proteomes" id="UP000016860"/>
    </source>
</evidence>
<dbReference type="STRING" id="1330534.L323_08765"/>
<gene>
    <name evidence="1" type="ORF">L323_08765</name>
</gene>
<dbReference type="AlphaFoldDB" id="U4R2E2"/>
<protein>
    <submittedName>
        <fullName evidence="1">Uncharacterized protein</fullName>
    </submittedName>
</protein>
<dbReference type="RefSeq" id="WP_020815298.1">
    <property type="nucleotide sequence ID" value="NZ_ATAY01000028.1"/>
</dbReference>
<dbReference type="EMBL" id="ATAY01000028">
    <property type="protein sequence ID" value="EPR12375.1"/>
    <property type="molecule type" value="Genomic_DNA"/>
</dbReference>
<dbReference type="Proteomes" id="UP000016860">
    <property type="component" value="Unassembled WGS sequence"/>
</dbReference>
<name>U4R2E2_9FIRM</name>
<reference evidence="1 2" key="1">
    <citation type="journal article" date="2013" name="Genome Announc.">
        <title>Draft Genome Sequence of the Cellulolytic Bacterium Clostridium papyrosolvens C7 (ATCC 700395).</title>
        <authorList>
            <person name="Zepeda V."/>
            <person name="Dassa B."/>
            <person name="Borovok I."/>
            <person name="Lamed R."/>
            <person name="Bayer E.A."/>
            <person name="Cate J.H."/>
        </authorList>
    </citation>
    <scope>NUCLEOTIDE SEQUENCE [LARGE SCALE GENOMIC DNA]</scope>
    <source>
        <strain evidence="1 2">C7</strain>
    </source>
</reference>
<evidence type="ECO:0000313" key="1">
    <source>
        <dbReference type="EMBL" id="EPR12375.1"/>
    </source>
</evidence>
<dbReference type="PATRIC" id="fig|1330534.3.peg.1745"/>
<accession>U4R2E2</accession>